<name>A0A0A9X6Z3_LYGHE</name>
<reference evidence="1" key="1">
    <citation type="journal article" date="2014" name="PLoS ONE">
        <title>Transcriptome-Based Identification of ABC Transporters in the Western Tarnished Plant Bug Lygus hesperus.</title>
        <authorList>
            <person name="Hull J.J."/>
            <person name="Chaney K."/>
            <person name="Geib S.M."/>
            <person name="Fabrick J.A."/>
            <person name="Brent C.S."/>
            <person name="Walsh D."/>
            <person name="Lavine L.C."/>
        </authorList>
    </citation>
    <scope>NUCLEOTIDE SEQUENCE</scope>
</reference>
<protein>
    <submittedName>
        <fullName evidence="1">Glycogen synthase</fullName>
    </submittedName>
</protein>
<dbReference type="EMBL" id="GBHO01028188">
    <property type="protein sequence ID" value="JAG15416.1"/>
    <property type="molecule type" value="Transcribed_RNA"/>
</dbReference>
<proteinExistence type="predicted"/>
<organism evidence="1">
    <name type="scientific">Lygus hesperus</name>
    <name type="common">Western plant bug</name>
    <dbReference type="NCBI Taxonomy" id="30085"/>
    <lineage>
        <taxon>Eukaryota</taxon>
        <taxon>Metazoa</taxon>
        <taxon>Ecdysozoa</taxon>
        <taxon>Arthropoda</taxon>
        <taxon>Hexapoda</taxon>
        <taxon>Insecta</taxon>
        <taxon>Pterygota</taxon>
        <taxon>Neoptera</taxon>
        <taxon>Paraneoptera</taxon>
        <taxon>Hemiptera</taxon>
        <taxon>Heteroptera</taxon>
        <taxon>Panheteroptera</taxon>
        <taxon>Cimicomorpha</taxon>
        <taxon>Miridae</taxon>
        <taxon>Mirini</taxon>
        <taxon>Lygus</taxon>
    </lineage>
</organism>
<dbReference type="AlphaFoldDB" id="A0A0A9X6Z3"/>
<sequence length="100" mass="11602">GTRNINRLKENSIRNRNPSLHCALSAIDIKYQSTLKSYYFSAAERGGGLRPWLEQTFHQIPKMTIVPPEIVFNSDFRPSKFDPCCLKRRNPGCEMKRGFR</sequence>
<feature type="non-terminal residue" evidence="1">
    <location>
        <position position="1"/>
    </location>
</feature>
<reference evidence="1" key="2">
    <citation type="submission" date="2014-07" db="EMBL/GenBank/DDBJ databases">
        <authorList>
            <person name="Hull J."/>
        </authorList>
    </citation>
    <scope>NUCLEOTIDE SEQUENCE</scope>
</reference>
<gene>
    <name evidence="1" type="primary">glgA_3</name>
    <name evidence="1" type="ORF">CM83_104755</name>
</gene>
<accession>A0A0A9X6Z3</accession>
<evidence type="ECO:0000313" key="1">
    <source>
        <dbReference type="EMBL" id="JAG15416.1"/>
    </source>
</evidence>